<dbReference type="RefSeq" id="WP_272423250.1">
    <property type="nucleotide sequence ID" value="NZ_JAGTJJ010000014.1"/>
</dbReference>
<dbReference type="PANTHER" id="PTHR35580:SF1">
    <property type="entry name" value="PHYTASE-LIKE DOMAIN-CONTAINING PROTEIN"/>
    <property type="match status" value="1"/>
</dbReference>
<evidence type="ECO:0000313" key="2">
    <source>
        <dbReference type="Proteomes" id="UP001151081"/>
    </source>
</evidence>
<name>A0A9X3X3J5_9BACT</name>
<dbReference type="AlphaFoldDB" id="A0A9X3X3J5"/>
<dbReference type="InterPro" id="IPR052918">
    <property type="entry name" value="Motility_Chemotaxis_Reg"/>
</dbReference>
<evidence type="ECO:0000313" key="1">
    <source>
        <dbReference type="EMBL" id="MDC3983589.1"/>
    </source>
</evidence>
<comment type="caution">
    <text evidence="1">The sequence shown here is derived from an EMBL/GenBank/DDBJ whole genome shotgun (WGS) entry which is preliminary data.</text>
</comment>
<gene>
    <name evidence="1" type="ORF">KEG57_23985</name>
</gene>
<dbReference type="Proteomes" id="UP001151081">
    <property type="component" value="Unassembled WGS sequence"/>
</dbReference>
<dbReference type="PANTHER" id="PTHR35580">
    <property type="entry name" value="CELL SURFACE GLYCOPROTEIN (S-LAYER PROTEIN)-LIKE PROTEIN"/>
    <property type="match status" value="1"/>
</dbReference>
<keyword evidence="2" id="KW-1185">Reference proteome</keyword>
<proteinExistence type="predicted"/>
<dbReference type="EMBL" id="JAGTJJ010000014">
    <property type="protein sequence ID" value="MDC3983589.1"/>
    <property type="molecule type" value="Genomic_DNA"/>
</dbReference>
<protein>
    <submittedName>
        <fullName evidence="1">Uncharacterized protein</fullName>
    </submittedName>
</protein>
<accession>A0A9X3X3J5</accession>
<sequence length="538" mass="55015">MRNVLFIAATWSIVALGGCLLSYKSGEYDGLVGDGRDGGAASGGMGGTGGTGGLGGLGGSGGADACHPALCDATSTCSSNPGCPSLAWSARWGAGNQQRVHAIASNGTQIALAGEYNGESFQIGEGSPRTLGLESPNTGYEAYVTLLDGNGVATWAAPVALGIGYQPRTARAVAFAGSDIVVAGSRASAEGGDPDIDVFVRKFTPGDNNGILEQATFQFGGDGRDEAVAVVTDSTGAFYVAGTMTASSSKPVICGMLTHTPKNGMFVAGYDPTGSCMWFFQAGVEGNVQPTALALDEKLGLRVVGHFEGTLTLANDNVLTAESGRTDSFVAGIDMFNGSLTTATQIKAEPGGAVRVTAAAMGSLDGTVYIAGQLEGKTSVEPALLGDKETAAFVMALRTGSSWRQVFTGGNPLVFEKAAGTSLTLVSDSLLFGGLFSGVIDIDPLSSSGTFERAGANPFLAKLATIDGSLSWFDIYDGKEQTHLPASFHVTALQNEVVLAGNWITWFDFSKDGSKTLLPKGDGVSDDDIIAAKITPEP</sequence>
<reference evidence="1 2" key="1">
    <citation type="submission" date="2021-04" db="EMBL/GenBank/DDBJ databases">
        <title>Genome analysis of Polyangium sp.</title>
        <authorList>
            <person name="Li Y."/>
            <person name="Wang J."/>
        </authorList>
    </citation>
    <scope>NUCLEOTIDE SEQUENCE [LARGE SCALE GENOMIC DNA]</scope>
    <source>
        <strain evidence="1 2">SDU14</strain>
    </source>
</reference>
<dbReference type="PROSITE" id="PS51257">
    <property type="entry name" value="PROKAR_LIPOPROTEIN"/>
    <property type="match status" value="1"/>
</dbReference>
<organism evidence="1 2">
    <name type="scientific">Polyangium jinanense</name>
    <dbReference type="NCBI Taxonomy" id="2829994"/>
    <lineage>
        <taxon>Bacteria</taxon>
        <taxon>Pseudomonadati</taxon>
        <taxon>Myxococcota</taxon>
        <taxon>Polyangia</taxon>
        <taxon>Polyangiales</taxon>
        <taxon>Polyangiaceae</taxon>
        <taxon>Polyangium</taxon>
    </lineage>
</organism>